<dbReference type="SUPFAM" id="SSF50998">
    <property type="entry name" value="Quinoprotein alcohol dehydrogenase-like"/>
    <property type="match status" value="1"/>
</dbReference>
<dbReference type="InterPro" id="IPR011047">
    <property type="entry name" value="Quinoprotein_ADH-like_sf"/>
</dbReference>
<dbReference type="Gene3D" id="2.130.10.10">
    <property type="entry name" value="YVTN repeat-like/Quinoprotein amine dehydrogenase"/>
    <property type="match status" value="1"/>
</dbReference>
<accession>A0ABY5NPG1</accession>
<dbReference type="RefSeq" id="WP_257498342.1">
    <property type="nucleotide sequence ID" value="NZ_CP102382.1"/>
</dbReference>
<dbReference type="InterPro" id="IPR015943">
    <property type="entry name" value="WD40/YVTN_repeat-like_dom_sf"/>
</dbReference>
<sequence>MINKKIDNCTYVRIVNNLLFCDIDGICYMNWEKTQIPVDTILNSFGDKIFYYENECLYEVLPSGTILEKFKYEPSSYIEPIEDYYLVFNRISRKEKNYKLTNNEKKVIWLDDVNWGYKIIKNMLFLFEENKVSKTRIEVKDFIWHFTIPKGFKIFGSVQFIDDVLFCIAYKDNHYQLVTGLDIETGTILYQNQYEVTNERKFISAHAYNPVDKLYYGLGDVYQIFNPKTGEIVLEKALNECDSKVIRPYVNSMYENKLWFVSGKYDDVKFGCLDLDTQEVEFIQDFPQENDEMFEAPIYHENKLYLKGIHYNQLYVFE</sequence>
<name>A0ABY5NPG1_9FLAO</name>
<dbReference type="Proteomes" id="UP001317001">
    <property type="component" value="Chromosome"/>
</dbReference>
<organism evidence="1 2">
    <name type="scientific">Paenimyroides aestuarii</name>
    <dbReference type="NCBI Taxonomy" id="2968490"/>
    <lineage>
        <taxon>Bacteria</taxon>
        <taxon>Pseudomonadati</taxon>
        <taxon>Bacteroidota</taxon>
        <taxon>Flavobacteriia</taxon>
        <taxon>Flavobacteriales</taxon>
        <taxon>Flavobacteriaceae</taxon>
        <taxon>Paenimyroides</taxon>
    </lineage>
</organism>
<gene>
    <name evidence="1" type="ORF">NPX36_08670</name>
</gene>
<dbReference type="EMBL" id="CP102382">
    <property type="protein sequence ID" value="UUV20440.1"/>
    <property type="molecule type" value="Genomic_DNA"/>
</dbReference>
<keyword evidence="2" id="KW-1185">Reference proteome</keyword>
<reference evidence="1 2" key="1">
    <citation type="submission" date="2022-08" db="EMBL/GenBank/DDBJ databases">
        <title>Myroides zhujiangensis sp. nov., a novel bacterium isolated from sediment in the Pearl River Estuary.</title>
        <authorList>
            <person name="Cui L."/>
        </authorList>
    </citation>
    <scope>NUCLEOTIDE SEQUENCE [LARGE SCALE GENOMIC DNA]</scope>
    <source>
        <strain evidence="1 2">SCSIO 72103</strain>
    </source>
</reference>
<proteinExistence type="predicted"/>
<evidence type="ECO:0000313" key="2">
    <source>
        <dbReference type="Proteomes" id="UP001317001"/>
    </source>
</evidence>
<evidence type="ECO:0000313" key="1">
    <source>
        <dbReference type="EMBL" id="UUV20440.1"/>
    </source>
</evidence>
<protein>
    <submittedName>
        <fullName evidence="1">Uncharacterized protein</fullName>
    </submittedName>
</protein>